<reference evidence="3" key="1">
    <citation type="journal article" date="2020" name="Nat. Commun.">
        <title>Genome sequence of the cluster root forming white lupin.</title>
        <authorList>
            <person name="Hufnagel B."/>
            <person name="Marques A."/>
            <person name="Soriano A."/>
            <person name="Marques L."/>
            <person name="Divol F."/>
            <person name="Doumas P."/>
            <person name="Sallet E."/>
            <person name="Mancinotti D."/>
            <person name="Carrere S."/>
            <person name="Marande W."/>
            <person name="Arribat S."/>
            <person name="Keller J."/>
            <person name="Huneau C."/>
            <person name="Blein T."/>
            <person name="Aime D."/>
            <person name="Laguerre M."/>
            <person name="Taylor J."/>
            <person name="Schubert V."/>
            <person name="Nelson M."/>
            <person name="Geu-Flores F."/>
            <person name="Crespi M."/>
            <person name="Gallardo-Guerrero K."/>
            <person name="Delaux P.-M."/>
            <person name="Salse J."/>
            <person name="Berges H."/>
            <person name="Guyot R."/>
            <person name="Gouzy J."/>
            <person name="Peret B."/>
        </authorList>
    </citation>
    <scope>NUCLEOTIDE SEQUENCE [LARGE SCALE GENOMIC DNA]</scope>
    <source>
        <strain evidence="3">cv. Amiga</strain>
    </source>
</reference>
<organism evidence="2 3">
    <name type="scientific">Lupinus albus</name>
    <name type="common">White lupine</name>
    <name type="synonym">Lupinus termis</name>
    <dbReference type="NCBI Taxonomy" id="3870"/>
    <lineage>
        <taxon>Eukaryota</taxon>
        <taxon>Viridiplantae</taxon>
        <taxon>Streptophyta</taxon>
        <taxon>Embryophyta</taxon>
        <taxon>Tracheophyta</taxon>
        <taxon>Spermatophyta</taxon>
        <taxon>Magnoliopsida</taxon>
        <taxon>eudicotyledons</taxon>
        <taxon>Gunneridae</taxon>
        <taxon>Pentapetalae</taxon>
        <taxon>rosids</taxon>
        <taxon>fabids</taxon>
        <taxon>Fabales</taxon>
        <taxon>Fabaceae</taxon>
        <taxon>Papilionoideae</taxon>
        <taxon>50 kb inversion clade</taxon>
        <taxon>genistoids sensu lato</taxon>
        <taxon>core genistoids</taxon>
        <taxon>Genisteae</taxon>
        <taxon>Lupinus</taxon>
    </lineage>
</organism>
<accession>A0A6A4QHK4</accession>
<keyword evidence="3" id="KW-1185">Reference proteome</keyword>
<evidence type="ECO:0000313" key="3">
    <source>
        <dbReference type="Proteomes" id="UP000447434"/>
    </source>
</evidence>
<evidence type="ECO:0000256" key="1">
    <source>
        <dbReference type="SAM" id="MobiDB-lite"/>
    </source>
</evidence>
<dbReference type="EMBL" id="WOCE01000005">
    <property type="protein sequence ID" value="KAE9612946.1"/>
    <property type="molecule type" value="Genomic_DNA"/>
</dbReference>
<comment type="caution">
    <text evidence="2">The sequence shown here is derived from an EMBL/GenBank/DDBJ whole genome shotgun (WGS) entry which is preliminary data.</text>
</comment>
<evidence type="ECO:0000313" key="2">
    <source>
        <dbReference type="EMBL" id="KAE9612946.1"/>
    </source>
</evidence>
<feature type="compositionally biased region" description="Low complexity" evidence="1">
    <location>
        <begin position="1"/>
        <end position="13"/>
    </location>
</feature>
<proteinExistence type="predicted"/>
<protein>
    <submittedName>
        <fullName evidence="2">Uncharacterized protein</fullName>
    </submittedName>
</protein>
<sequence length="58" mass="6027">MFASASFPSSLSATNFSGNAVAPPPCRVRSRPIVAFATATATSTAEARSTWTEQPSVH</sequence>
<name>A0A6A4QHK4_LUPAL</name>
<feature type="region of interest" description="Disordered" evidence="1">
    <location>
        <begin position="1"/>
        <end position="24"/>
    </location>
</feature>
<dbReference type="Proteomes" id="UP000447434">
    <property type="component" value="Chromosome 5"/>
</dbReference>
<gene>
    <name evidence="2" type="ORF">Lalb_Chr05g0212381</name>
</gene>
<dbReference type="AlphaFoldDB" id="A0A6A4QHK4"/>